<dbReference type="Proteomes" id="UP000634136">
    <property type="component" value="Unassembled WGS sequence"/>
</dbReference>
<dbReference type="Pfam" id="PF04795">
    <property type="entry name" value="PAPA-1"/>
    <property type="match status" value="1"/>
</dbReference>
<feature type="domain" description="INO80 complex subunit B-like conserved region" evidence="3">
    <location>
        <begin position="286"/>
        <end position="371"/>
    </location>
</feature>
<feature type="region of interest" description="Disordered" evidence="2">
    <location>
        <begin position="1"/>
        <end position="32"/>
    </location>
</feature>
<feature type="coiled-coil region" evidence="1">
    <location>
        <begin position="275"/>
        <end position="312"/>
    </location>
</feature>
<feature type="compositionally biased region" description="Polar residues" evidence="2">
    <location>
        <begin position="194"/>
        <end position="206"/>
    </location>
</feature>
<sequence length="430" mass="48150">MEILHGSGLPASSTRTGKRSRASRRPRANPHAMFQSYFGLPSFVEPYGKDDENQNQNQQDIMVASDGSGAQNKLKKLKLKFGGVIHTIHTKAKMEITSTISSYATNSSSSSDDPKYQFSSIESGVTAENLSCREISFGESSTVNHELVRKSKRIPKTKRRALDVEYSNEENEDAELQFLERLTASKIDVGYNEYNQGTLNDSGTPGSSKDGKKKLKSEKKYENNSYMEEGGLTSNGKSISEMKKLKKESGEANEVLFGSNASIIDISDYFIPTLSQRKKGKLSEMEQQLKKAEAAQRRKMQSEKAARESEAEAIRKILGHDSGRKKKDEKMKKQMEEFAQKKSRNSFYLGSNTVRWTIGPSGTVVTFSEDIGLPSIFQMVPKSYPPPRERCAGPNCTNEYKYRDSKSKLPLCSLNCYRAIHEKMQPLIAC</sequence>
<reference evidence="4" key="1">
    <citation type="submission" date="2020-09" db="EMBL/GenBank/DDBJ databases">
        <title>Genome-Enabled Discovery of Anthraquinone Biosynthesis in Senna tora.</title>
        <authorList>
            <person name="Kang S.-H."/>
            <person name="Pandey R.P."/>
            <person name="Lee C.-M."/>
            <person name="Sim J.-S."/>
            <person name="Jeong J.-T."/>
            <person name="Choi B.-S."/>
            <person name="Jung M."/>
            <person name="Ginzburg D."/>
            <person name="Zhao K."/>
            <person name="Won S.Y."/>
            <person name="Oh T.-J."/>
            <person name="Yu Y."/>
            <person name="Kim N.-H."/>
            <person name="Lee O.R."/>
            <person name="Lee T.-H."/>
            <person name="Bashyal P."/>
            <person name="Kim T.-S."/>
            <person name="Lee W.-H."/>
            <person name="Kawkins C."/>
            <person name="Kim C.-K."/>
            <person name="Kim J.S."/>
            <person name="Ahn B.O."/>
            <person name="Rhee S.Y."/>
            <person name="Sohng J.K."/>
        </authorList>
    </citation>
    <scope>NUCLEOTIDE SEQUENCE</scope>
    <source>
        <tissue evidence="4">Leaf</tissue>
    </source>
</reference>
<evidence type="ECO:0000313" key="4">
    <source>
        <dbReference type="EMBL" id="KAF7837723.1"/>
    </source>
</evidence>
<evidence type="ECO:0000256" key="2">
    <source>
        <dbReference type="SAM" id="MobiDB-lite"/>
    </source>
</evidence>
<dbReference type="SMART" id="SM01406">
    <property type="entry name" value="PAPA-1"/>
    <property type="match status" value="1"/>
</dbReference>
<dbReference type="GO" id="GO:0031011">
    <property type="term" value="C:Ino80 complex"/>
    <property type="evidence" value="ECO:0007669"/>
    <property type="project" value="InterPro"/>
</dbReference>
<keyword evidence="1" id="KW-0175">Coiled coil</keyword>
<dbReference type="CDD" id="cd23021">
    <property type="entry name" value="zf-HIT_IN80B"/>
    <property type="match status" value="1"/>
</dbReference>
<dbReference type="InterPro" id="IPR029523">
    <property type="entry name" value="INO80B/Ies2"/>
</dbReference>
<proteinExistence type="predicted"/>
<dbReference type="InterPro" id="IPR006880">
    <property type="entry name" value="INO80B_C"/>
</dbReference>
<protein>
    <submittedName>
        <fullName evidence="4">Putative INO80 complex subunit B-like region, Zinc finger, HIT-type, INO80 complex, subunit Ies2</fullName>
    </submittedName>
</protein>
<dbReference type="Pfam" id="PF04438">
    <property type="entry name" value="zf-HIT"/>
    <property type="match status" value="1"/>
</dbReference>
<dbReference type="AlphaFoldDB" id="A0A834X3R4"/>
<dbReference type="EMBL" id="JAAIUW010000003">
    <property type="protein sequence ID" value="KAF7837723.1"/>
    <property type="molecule type" value="Genomic_DNA"/>
</dbReference>
<dbReference type="GO" id="GO:0006338">
    <property type="term" value="P:chromatin remodeling"/>
    <property type="evidence" value="ECO:0007669"/>
    <property type="project" value="InterPro"/>
</dbReference>
<gene>
    <name evidence="4" type="ORF">G2W53_006205</name>
</gene>
<comment type="caution">
    <text evidence="4">The sequence shown here is derived from an EMBL/GenBank/DDBJ whole genome shotgun (WGS) entry which is preliminary data.</text>
</comment>
<dbReference type="OrthoDB" id="2021186at2759"/>
<evidence type="ECO:0000313" key="5">
    <source>
        <dbReference type="Proteomes" id="UP000634136"/>
    </source>
</evidence>
<dbReference type="PANTHER" id="PTHR21561:SF16">
    <property type="entry name" value="PAPA-1-LIKE FAMILY PROTEIN _ ZINC FINGER (HIT TYPE) FAMILY PROTEIN"/>
    <property type="match status" value="1"/>
</dbReference>
<dbReference type="PANTHER" id="PTHR21561">
    <property type="entry name" value="INO80 COMPLEX SUBUNIT B"/>
    <property type="match status" value="1"/>
</dbReference>
<feature type="region of interest" description="Disordered" evidence="2">
    <location>
        <begin position="194"/>
        <end position="234"/>
    </location>
</feature>
<evidence type="ECO:0000256" key="1">
    <source>
        <dbReference type="SAM" id="Coils"/>
    </source>
</evidence>
<name>A0A834X3R4_9FABA</name>
<keyword evidence="5" id="KW-1185">Reference proteome</keyword>
<feature type="compositionally biased region" description="Basic residues" evidence="2">
    <location>
        <begin position="16"/>
        <end position="28"/>
    </location>
</feature>
<accession>A0A834X3R4</accession>
<organism evidence="4 5">
    <name type="scientific">Senna tora</name>
    <dbReference type="NCBI Taxonomy" id="362788"/>
    <lineage>
        <taxon>Eukaryota</taxon>
        <taxon>Viridiplantae</taxon>
        <taxon>Streptophyta</taxon>
        <taxon>Embryophyta</taxon>
        <taxon>Tracheophyta</taxon>
        <taxon>Spermatophyta</taxon>
        <taxon>Magnoliopsida</taxon>
        <taxon>eudicotyledons</taxon>
        <taxon>Gunneridae</taxon>
        <taxon>Pentapetalae</taxon>
        <taxon>rosids</taxon>
        <taxon>fabids</taxon>
        <taxon>Fabales</taxon>
        <taxon>Fabaceae</taxon>
        <taxon>Caesalpinioideae</taxon>
        <taxon>Cassia clade</taxon>
        <taxon>Senna</taxon>
    </lineage>
</organism>
<evidence type="ECO:0000259" key="3">
    <source>
        <dbReference type="SMART" id="SM01406"/>
    </source>
</evidence>
<dbReference type="InterPro" id="IPR007529">
    <property type="entry name" value="Znf_HIT"/>
</dbReference>